<dbReference type="GO" id="GO:0000462">
    <property type="term" value="P:maturation of SSU-rRNA from tricistronic rRNA transcript (SSU-rRNA, 5.8S rRNA, LSU-rRNA)"/>
    <property type="evidence" value="ECO:0007669"/>
    <property type="project" value="InterPro"/>
</dbReference>
<dbReference type="GO" id="GO:0034455">
    <property type="term" value="C:t-UTP complex"/>
    <property type="evidence" value="ECO:0007669"/>
    <property type="project" value="TreeGrafter"/>
</dbReference>
<dbReference type="HOGENOM" id="CLU_002392_2_0_1"/>
<feature type="region of interest" description="Disordered" evidence="2">
    <location>
        <begin position="630"/>
        <end position="656"/>
    </location>
</feature>
<dbReference type="PROSITE" id="PS50082">
    <property type="entry name" value="WD_REPEATS_2"/>
    <property type="match status" value="1"/>
</dbReference>
<proteinExistence type="predicted"/>
<dbReference type="Proteomes" id="UP000054549">
    <property type="component" value="Unassembled WGS sequence"/>
</dbReference>
<dbReference type="FunCoup" id="A0A0C2T563">
    <property type="interactions" value="540"/>
</dbReference>
<dbReference type="InterPro" id="IPR046351">
    <property type="entry name" value="UTP4"/>
</dbReference>
<feature type="region of interest" description="Disordered" evidence="2">
    <location>
        <begin position="201"/>
        <end position="233"/>
    </location>
</feature>
<feature type="repeat" description="WD" evidence="1">
    <location>
        <begin position="236"/>
        <end position="258"/>
    </location>
</feature>
<reference evidence="3 4" key="1">
    <citation type="submission" date="2014-04" db="EMBL/GenBank/DDBJ databases">
        <title>Evolutionary Origins and Diversification of the Mycorrhizal Mutualists.</title>
        <authorList>
            <consortium name="DOE Joint Genome Institute"/>
            <consortium name="Mycorrhizal Genomics Consortium"/>
            <person name="Kohler A."/>
            <person name="Kuo A."/>
            <person name="Nagy L.G."/>
            <person name="Floudas D."/>
            <person name="Copeland A."/>
            <person name="Barry K.W."/>
            <person name="Cichocki N."/>
            <person name="Veneault-Fourrey C."/>
            <person name="LaButti K."/>
            <person name="Lindquist E.A."/>
            <person name="Lipzen A."/>
            <person name="Lundell T."/>
            <person name="Morin E."/>
            <person name="Murat C."/>
            <person name="Riley R."/>
            <person name="Ohm R."/>
            <person name="Sun H."/>
            <person name="Tunlid A."/>
            <person name="Henrissat B."/>
            <person name="Grigoriev I.V."/>
            <person name="Hibbett D.S."/>
            <person name="Martin F."/>
        </authorList>
    </citation>
    <scope>NUCLEOTIDE SEQUENCE [LARGE SCALE GENOMIC DNA]</scope>
    <source>
        <strain evidence="3 4">Koide BX008</strain>
    </source>
</reference>
<dbReference type="SUPFAM" id="SSF50978">
    <property type="entry name" value="WD40 repeat-like"/>
    <property type="match status" value="1"/>
</dbReference>
<dbReference type="GO" id="GO:0003723">
    <property type="term" value="F:RNA binding"/>
    <property type="evidence" value="ECO:0007669"/>
    <property type="project" value="TreeGrafter"/>
</dbReference>
<dbReference type="SUPFAM" id="SSF82171">
    <property type="entry name" value="DPP6 N-terminal domain-like"/>
    <property type="match status" value="1"/>
</dbReference>
<dbReference type="GO" id="GO:0032040">
    <property type="term" value="C:small-subunit processome"/>
    <property type="evidence" value="ECO:0007669"/>
    <property type="project" value="TreeGrafter"/>
</dbReference>
<sequence>MVEPTTVTVHRCRFVDHTPSAITALAFPPSPLPSVKGKKRSEASKSHVKFGTLAVGRANGNIDLLEWTGNEKELQSAQAWVVRKTLSGLYPSKVDSLAFIIRHPDELGPDDNPTWSDLRLFSSGGGSELIEWNLERGCIRRTINSQGGAIWCIAANPASNTLAIGCEDGTVRLLSVTNDTLTLSRRFDRLKSRVLSIAWGPPTPKQNRANNRTATPEELSEDDDDDDDDDWTDSWLVTGGSDSSLRKWDVTTGREIDRMATEKIRGERTLVWSVGVLGDGTIISGDSLGMVKFWDSWTCTQLATFKAHGADVLCIAIDPEGKAIYTSGVDQKVAQFALAKATSTDKGSFGFQGTSSRWVQTSSRRLHSHDVRALAIWPVYTPLPAPYRKHHPINVAPILASGGLDMLVTVTPVALPSSTIVKIVNPLVTSSDATFENSYHSRLPYSSGPSGTSSISVARDAKLIACMREAGLSIWRLVSESITTEDDPLPSIQDPESRDWEKVLEMDLNVNGNLVASAISNDGQWLVASDSFETKLFRLVTDTKGSLRSKRIRDLSTILEQHLKISAPTSSTGAVAFQFSPDSSRLIMTTAVSSHVLVLDLTGDSPRVLRRFDHHRLRDTVIHNRVVKGRRKSKNEVTDAEMSVDEEASGEESDEAEAFNLPTVVVSILRIAVSPDGQWLATSDDHMRTHVFNLDSLQHHCALPSFPRPAQAITFDPAHPNVLTMAFPDNTVQFYNVETRQFPTWGKDTSSALPRKVINAHDPVTGVVFYPIRQTSEGGHNRYILLWGSTWICRLSLAEDKASAKSSKKRRRESMKEPTAAYDHEEQAADYKMITHYRPVLFLDFLSNGELVIVERPLIDILSTLPPPYFKPKYGTS</sequence>
<keyword evidence="4" id="KW-1185">Reference proteome</keyword>
<name>A0A0C2T563_AMAMK</name>
<dbReference type="Pfam" id="PF00400">
    <property type="entry name" value="WD40"/>
    <property type="match status" value="2"/>
</dbReference>
<evidence type="ECO:0000313" key="3">
    <source>
        <dbReference type="EMBL" id="KIL71045.1"/>
    </source>
</evidence>
<gene>
    <name evidence="3" type="ORF">M378DRAFT_66031</name>
</gene>
<evidence type="ECO:0000256" key="2">
    <source>
        <dbReference type="SAM" id="MobiDB-lite"/>
    </source>
</evidence>
<dbReference type="InParanoid" id="A0A0C2T563"/>
<dbReference type="STRING" id="946122.A0A0C2T563"/>
<evidence type="ECO:0000313" key="4">
    <source>
        <dbReference type="Proteomes" id="UP000054549"/>
    </source>
</evidence>
<dbReference type="PANTHER" id="PTHR44163">
    <property type="entry name" value="U3 SMALL NUCLEOLAR RNA-ASSOCIATED PROTEIN 4 HOMOLOG"/>
    <property type="match status" value="1"/>
</dbReference>
<protein>
    <submittedName>
        <fullName evidence="3">Uncharacterized protein</fullName>
    </submittedName>
</protein>
<evidence type="ECO:0000256" key="1">
    <source>
        <dbReference type="PROSITE-ProRule" id="PRU00221"/>
    </source>
</evidence>
<feature type="compositionally biased region" description="Polar residues" evidence="2">
    <location>
        <begin position="205"/>
        <end position="214"/>
    </location>
</feature>
<dbReference type="InterPro" id="IPR036322">
    <property type="entry name" value="WD40_repeat_dom_sf"/>
</dbReference>
<dbReference type="OrthoDB" id="8883818at2759"/>
<dbReference type="InterPro" id="IPR015943">
    <property type="entry name" value="WD40/YVTN_repeat-like_dom_sf"/>
</dbReference>
<dbReference type="Gene3D" id="2.130.10.10">
    <property type="entry name" value="YVTN repeat-like/Quinoprotein amine dehydrogenase"/>
    <property type="match status" value="3"/>
</dbReference>
<dbReference type="SMART" id="SM00320">
    <property type="entry name" value="WD40"/>
    <property type="match status" value="7"/>
</dbReference>
<dbReference type="GO" id="GO:0030686">
    <property type="term" value="C:90S preribosome"/>
    <property type="evidence" value="ECO:0007669"/>
    <property type="project" value="InterPro"/>
</dbReference>
<feature type="compositionally biased region" description="Acidic residues" evidence="2">
    <location>
        <begin position="638"/>
        <end position="656"/>
    </location>
</feature>
<keyword evidence="1" id="KW-0853">WD repeat</keyword>
<dbReference type="AlphaFoldDB" id="A0A0C2T563"/>
<dbReference type="InterPro" id="IPR001680">
    <property type="entry name" value="WD40_rpt"/>
</dbReference>
<feature type="compositionally biased region" description="Acidic residues" evidence="2">
    <location>
        <begin position="218"/>
        <end position="232"/>
    </location>
</feature>
<organism evidence="3 4">
    <name type="scientific">Amanita muscaria (strain Koide BX008)</name>
    <dbReference type="NCBI Taxonomy" id="946122"/>
    <lineage>
        <taxon>Eukaryota</taxon>
        <taxon>Fungi</taxon>
        <taxon>Dikarya</taxon>
        <taxon>Basidiomycota</taxon>
        <taxon>Agaricomycotina</taxon>
        <taxon>Agaricomycetes</taxon>
        <taxon>Agaricomycetidae</taxon>
        <taxon>Agaricales</taxon>
        <taxon>Pluteineae</taxon>
        <taxon>Amanitaceae</taxon>
        <taxon>Amanita</taxon>
    </lineage>
</organism>
<dbReference type="EMBL" id="KN818223">
    <property type="protein sequence ID" value="KIL71045.1"/>
    <property type="molecule type" value="Genomic_DNA"/>
</dbReference>
<accession>A0A0C2T563</accession>
<dbReference type="PANTHER" id="PTHR44163:SF1">
    <property type="entry name" value="U3 SMALL NUCLEOLAR RNA-ASSOCIATED PROTEIN 4 HOMOLOG"/>
    <property type="match status" value="1"/>
</dbReference>